<sequence length="1188" mass="136765">MFLKRLEVVGFKSFAEQIGVDFVPGVTAVVGPNGSGKSNISDSIRWVLGEQSAKSLRGSKMEDIIFAGSDSRKPLNYAEVTLVLDNADGHLAVDYTEVSVTRRVYRSGESEYLINKQTCRLKDIVDLFLDSGLGREAYSIIGQGKVEEILSSKSEDRRVIFEEAAGVLKYKTRKVKAEKRLTETQDNLNRVEDILYELEGQVEPLHIQSSIAKDFLEKKEQLKEIEIALLVYQITDLHQKWTSEKEKLGQLKEQHQIRSKQVKEMEDQLESLRVQSQQLQEVLNQTQEDLLYASETLEKAEGKKRLYKEQLKHASENKETIAKSLEDKMQALGQVEAKYNEVLLRLQQEKELLKDLNKKVDEKETLLKESEEDLARVLDQAKGDYIELLNEQASIRNETRYLDEQLRQQQQKNNRLTSENEELITERETIQAGLKRADEELSKAELHLEQVTNAYRETKRVEEQKKNQYHQKESKLYEAYQWLQKLESRKEVLEEMEADFSGFFQGVKEILKKRDTHLTGVVGAVAELVHVPKQYEAALEIALGSAMQHVVVQTEADARKSIQFLKQNRFGRATFLPLSVLKPRQINEFQLQSLQNEPGFVGVAADLIQFEKSYYDVIWNLLGHVVIAENLEAANKLAAKLGYRYRVVTLEGDVVNAGGSMTGGSLKQKQTPLLGRKREVEELTEKFEAMKKSTLMLEEQVKALKLEQADLENELSKLQSDGEQARADYQDKKAEKREIELQGTTIEERFKRFDKEQESYSQEEERIKERLNQLTEKEQKVEAERSELEKHVYRLEEKLKNQQSSKEELQEQLTLEKIEQATVKERYTNILTDSKRLEQEKDYLKEELAELQEQATFLQEEVSHRTTGEGPLEKQISDSREDKEQLSEKLVQIREDRKQLDEAYDKLEKQLKEEQAKFAYIIDQVRTIEVSVNRYDVELDNCLSVLREEYSLTYEAAKANYQLTHEVEEAKTKVKLIKLAIEELGTVNIGAIEEYERVKERYDFLKVQQEDLLEAKATLHSVISEMDEEMTKRFQETFVQIKAHFRVVFSQLFGGGDADLVLTTPEDLLNTGVEMVVRPPGKKRQNLALLSGGERALTAIALLFAILKVRPVPFCVLDEVEAALDEANVSRFAHFLKDFSRQTQFIVITHRKGTMEEADVLYGVTMQESGVSRLVSVKLEETKQLVGS</sequence>
<dbReference type="EMBL" id="ALPT02000077">
    <property type="protein sequence ID" value="KGA96161.1"/>
    <property type="molecule type" value="Genomic_DNA"/>
</dbReference>
<dbReference type="GO" id="GO:0005524">
    <property type="term" value="F:ATP binding"/>
    <property type="evidence" value="ECO:0007669"/>
    <property type="project" value="UniProtKB-UniRule"/>
</dbReference>
<dbReference type="PIRSF" id="PIRSF005719">
    <property type="entry name" value="SMC"/>
    <property type="match status" value="1"/>
</dbReference>
<dbReference type="Proteomes" id="UP000297014">
    <property type="component" value="Unassembled WGS sequence"/>
</dbReference>
<gene>
    <name evidence="7" type="primary">smc</name>
    <name evidence="11" type="ORF">AJ85_18610</name>
    <name evidence="10" type="ORF">BALCAV_0218040</name>
</gene>
<accession>A0A094WH84</accession>
<keyword evidence="5 7" id="KW-0175">Coiled coil</keyword>
<reference evidence="11 13" key="2">
    <citation type="submission" date="2014-01" db="EMBL/GenBank/DDBJ databases">
        <title>Draft genome sequencing of Bacillus alcalophilus CGMCC 1.3604.</title>
        <authorList>
            <person name="Yang J."/>
            <person name="Diao L."/>
            <person name="Yang S."/>
        </authorList>
    </citation>
    <scope>NUCLEOTIDE SEQUENCE [LARGE SCALE GENOMIC DNA]</scope>
    <source>
        <strain evidence="11 13">CGMCC 1.3604</strain>
    </source>
</reference>
<dbReference type="eggNOG" id="COG1196">
    <property type="taxonomic scope" value="Bacteria"/>
</dbReference>
<dbReference type="SMART" id="SM00968">
    <property type="entry name" value="SMC_hinge"/>
    <property type="match status" value="1"/>
</dbReference>
<evidence type="ECO:0000256" key="3">
    <source>
        <dbReference type="ARBA" id="ARBA00022741"/>
    </source>
</evidence>
<dbReference type="GO" id="GO:0005737">
    <property type="term" value="C:cytoplasm"/>
    <property type="evidence" value="ECO:0007669"/>
    <property type="project" value="UniProtKB-SubCell"/>
</dbReference>
<comment type="caution">
    <text evidence="10">The sequence shown here is derived from an EMBL/GenBank/DDBJ whole genome shotgun (WGS) entry which is preliminary data.</text>
</comment>
<feature type="coiled-coil region" evidence="7">
    <location>
        <begin position="248"/>
        <end position="468"/>
    </location>
</feature>
<dbReference type="NCBIfam" id="TIGR02168">
    <property type="entry name" value="SMC_prok_B"/>
    <property type="match status" value="1"/>
</dbReference>
<dbReference type="AlphaFoldDB" id="A0A094WH84"/>
<name>A0A094WH84_ALKAL</name>
<dbReference type="Proteomes" id="UP000002754">
    <property type="component" value="Unassembled WGS sequence"/>
</dbReference>
<evidence type="ECO:0000256" key="5">
    <source>
        <dbReference type="ARBA" id="ARBA00023054"/>
    </source>
</evidence>
<dbReference type="FunFam" id="3.40.50.300:FF:000901">
    <property type="entry name" value="Chromosome partition protein Smc"/>
    <property type="match status" value="1"/>
</dbReference>
<dbReference type="InterPro" id="IPR003395">
    <property type="entry name" value="RecF/RecN/SMC_N"/>
</dbReference>
<dbReference type="InterPro" id="IPR036277">
    <property type="entry name" value="SMC_hinge_sf"/>
</dbReference>
<comment type="subunit">
    <text evidence="7">Homodimer.</text>
</comment>
<dbReference type="HAMAP" id="MF_01894">
    <property type="entry name" value="Smc_prok"/>
    <property type="match status" value="1"/>
</dbReference>
<feature type="domain" description="SMC hinge" evidence="9">
    <location>
        <begin position="519"/>
        <end position="638"/>
    </location>
</feature>
<dbReference type="GO" id="GO:0003677">
    <property type="term" value="F:DNA binding"/>
    <property type="evidence" value="ECO:0007669"/>
    <property type="project" value="UniProtKB-UniRule"/>
</dbReference>
<keyword evidence="6 7" id="KW-0238">DNA-binding</keyword>
<dbReference type="InterPro" id="IPR010935">
    <property type="entry name" value="SMC_hinge"/>
</dbReference>
<organism evidence="10 12">
    <name type="scientific">Alkalihalobacillus alcalophilus ATCC 27647 = CGMCC 1.3604</name>
    <dbReference type="NCBI Taxonomy" id="1218173"/>
    <lineage>
        <taxon>Bacteria</taxon>
        <taxon>Bacillati</taxon>
        <taxon>Bacillota</taxon>
        <taxon>Bacilli</taxon>
        <taxon>Bacillales</taxon>
        <taxon>Bacillaceae</taxon>
        <taxon>Alkalihalobacillus</taxon>
    </lineage>
</organism>
<evidence type="ECO:0000313" key="13">
    <source>
        <dbReference type="Proteomes" id="UP000297014"/>
    </source>
</evidence>
<dbReference type="GO" id="GO:0007059">
    <property type="term" value="P:chromosome segregation"/>
    <property type="evidence" value="ECO:0007669"/>
    <property type="project" value="UniProtKB-UniRule"/>
</dbReference>
<dbReference type="InterPro" id="IPR011890">
    <property type="entry name" value="SMC_prok"/>
</dbReference>
<comment type="subcellular location">
    <subcellularLocation>
        <location evidence="1 7">Cytoplasm</location>
    </subcellularLocation>
</comment>
<feature type="region of interest" description="Disordered" evidence="8">
    <location>
        <begin position="861"/>
        <end position="883"/>
    </location>
</feature>
<dbReference type="SUPFAM" id="SSF52540">
    <property type="entry name" value="P-loop containing nucleoside triphosphate hydrolases"/>
    <property type="match status" value="1"/>
</dbReference>
<dbReference type="CDD" id="cd03278">
    <property type="entry name" value="ABC_SMC_barmotin"/>
    <property type="match status" value="2"/>
</dbReference>
<feature type="binding site" evidence="7">
    <location>
        <begin position="32"/>
        <end position="39"/>
    </location>
    <ligand>
        <name>ATP</name>
        <dbReference type="ChEBI" id="CHEBI:30616"/>
    </ligand>
</feature>
<dbReference type="Gene3D" id="3.30.70.1620">
    <property type="match status" value="1"/>
</dbReference>
<dbReference type="STRING" id="1218173.BALCAV_0218040"/>
<comment type="similarity">
    <text evidence="7">Belongs to the SMC family.</text>
</comment>
<proteinExistence type="inferred from homology"/>
<reference evidence="10 12" key="1">
    <citation type="journal article" date="2014" name="Genome Announc.">
        <title>Draft Genome Sequence of Bacillus alcalophilus AV1934, a Classic Alkaliphile Isolated from Human Feces in 1934.</title>
        <authorList>
            <person name="Attie O."/>
            <person name="Jayaprakash A."/>
            <person name="Shah H."/>
            <person name="Paulsen I.T."/>
            <person name="Morino M."/>
            <person name="Takahashi Y."/>
            <person name="Narumi I."/>
            <person name="Sachidanandam R."/>
            <person name="Satoh K."/>
            <person name="Ito M."/>
            <person name="Krulwich T.A."/>
        </authorList>
    </citation>
    <scope>NUCLEOTIDE SEQUENCE [LARGE SCALE GENOMIC DNA]</scope>
    <source>
        <strain evidence="10 12">AV1934</strain>
    </source>
</reference>
<dbReference type="Pfam" id="PF02463">
    <property type="entry name" value="SMC_N"/>
    <property type="match status" value="1"/>
</dbReference>
<comment type="domain">
    <text evidence="7">Contains large globular domains required for ATP hydrolysis at each terminus and a third globular domain forming a flexible hinge near the middle of the molecule. These domains are separated by coiled-coil structures.</text>
</comment>
<dbReference type="Pfam" id="PF06470">
    <property type="entry name" value="SMC_hinge"/>
    <property type="match status" value="1"/>
</dbReference>
<evidence type="ECO:0000256" key="8">
    <source>
        <dbReference type="SAM" id="MobiDB-lite"/>
    </source>
</evidence>
<dbReference type="EMBL" id="JALP01000249">
    <property type="protein sequence ID" value="THG89269.1"/>
    <property type="molecule type" value="Genomic_DNA"/>
</dbReference>
<dbReference type="PANTHER" id="PTHR43977">
    <property type="entry name" value="STRUCTURAL MAINTENANCE OF CHROMOSOMES PROTEIN 3"/>
    <property type="match status" value="1"/>
</dbReference>
<evidence type="ECO:0000313" key="10">
    <source>
        <dbReference type="EMBL" id="KGA96161.1"/>
    </source>
</evidence>
<evidence type="ECO:0000256" key="1">
    <source>
        <dbReference type="ARBA" id="ARBA00004496"/>
    </source>
</evidence>
<feature type="coiled-coil region" evidence="7">
    <location>
        <begin position="167"/>
        <end position="201"/>
    </location>
</feature>
<dbReference type="GO" id="GO:0016887">
    <property type="term" value="F:ATP hydrolysis activity"/>
    <property type="evidence" value="ECO:0007669"/>
    <property type="project" value="InterPro"/>
</dbReference>
<evidence type="ECO:0000313" key="11">
    <source>
        <dbReference type="EMBL" id="THG89269.1"/>
    </source>
</evidence>
<evidence type="ECO:0000259" key="9">
    <source>
        <dbReference type="SMART" id="SM00968"/>
    </source>
</evidence>
<keyword evidence="3 7" id="KW-0547">Nucleotide-binding</keyword>
<dbReference type="GO" id="GO:0030261">
    <property type="term" value="P:chromosome condensation"/>
    <property type="evidence" value="ECO:0007669"/>
    <property type="project" value="InterPro"/>
</dbReference>
<comment type="function">
    <text evidence="7">Required for chromosome condensation and partitioning.</text>
</comment>
<dbReference type="OrthoDB" id="9808768at2"/>
<dbReference type="InterPro" id="IPR027417">
    <property type="entry name" value="P-loop_NTPase"/>
</dbReference>
<dbReference type="FunFam" id="3.40.50.300:FF:000984">
    <property type="entry name" value="Chromosome partition protein Smc"/>
    <property type="match status" value="1"/>
</dbReference>
<dbReference type="GO" id="GO:0006260">
    <property type="term" value="P:DNA replication"/>
    <property type="evidence" value="ECO:0007669"/>
    <property type="project" value="UniProtKB-UniRule"/>
</dbReference>
<evidence type="ECO:0000256" key="7">
    <source>
        <dbReference type="HAMAP-Rule" id="MF_01894"/>
    </source>
</evidence>
<evidence type="ECO:0000313" key="12">
    <source>
        <dbReference type="Proteomes" id="UP000002754"/>
    </source>
</evidence>
<dbReference type="RefSeq" id="WP_003322058.1">
    <property type="nucleotide sequence ID" value="NZ_ALPT02000077.1"/>
</dbReference>
<evidence type="ECO:0000256" key="2">
    <source>
        <dbReference type="ARBA" id="ARBA00022490"/>
    </source>
</evidence>
<evidence type="ECO:0000256" key="6">
    <source>
        <dbReference type="ARBA" id="ARBA00023125"/>
    </source>
</evidence>
<dbReference type="InterPro" id="IPR024704">
    <property type="entry name" value="SMC"/>
</dbReference>
<dbReference type="GO" id="GO:0005694">
    <property type="term" value="C:chromosome"/>
    <property type="evidence" value="ECO:0007669"/>
    <property type="project" value="InterPro"/>
</dbReference>
<evidence type="ECO:0000256" key="4">
    <source>
        <dbReference type="ARBA" id="ARBA00022840"/>
    </source>
</evidence>
<dbReference type="Gene3D" id="3.40.50.300">
    <property type="entry name" value="P-loop containing nucleotide triphosphate hydrolases"/>
    <property type="match status" value="2"/>
</dbReference>
<dbReference type="GO" id="GO:0007062">
    <property type="term" value="P:sister chromatid cohesion"/>
    <property type="evidence" value="ECO:0007669"/>
    <property type="project" value="InterPro"/>
</dbReference>
<dbReference type="SUPFAM" id="SSF75553">
    <property type="entry name" value="Smc hinge domain"/>
    <property type="match status" value="1"/>
</dbReference>
<protein>
    <recommendedName>
        <fullName evidence="7">Chromosome partition protein Smc</fullName>
    </recommendedName>
</protein>
<keyword evidence="2 7" id="KW-0963">Cytoplasm</keyword>
<keyword evidence="4 7" id="KW-0067">ATP-binding</keyword>
<dbReference type="Gene3D" id="1.20.1060.20">
    <property type="match status" value="1"/>
</dbReference>
<keyword evidence="12" id="KW-1185">Reference proteome</keyword>